<feature type="transmembrane region" description="Helical" evidence="1">
    <location>
        <begin position="59"/>
        <end position="80"/>
    </location>
</feature>
<feature type="transmembrane region" description="Helical" evidence="1">
    <location>
        <begin position="29"/>
        <end position="47"/>
    </location>
</feature>
<feature type="transmembrane region" description="Helical" evidence="1">
    <location>
        <begin position="158"/>
        <end position="180"/>
    </location>
</feature>
<name>A0ABU9LK25_9BACL</name>
<dbReference type="PANTHER" id="PTHR39419:SF1">
    <property type="entry name" value="SLL0814 PROTEIN"/>
    <property type="match status" value="1"/>
</dbReference>
<evidence type="ECO:0000256" key="1">
    <source>
        <dbReference type="SAM" id="Phobius"/>
    </source>
</evidence>
<keyword evidence="1" id="KW-1133">Transmembrane helix</keyword>
<proteinExistence type="predicted"/>
<accession>A0ABU9LK25</accession>
<reference evidence="2 3" key="1">
    <citation type="submission" date="2024-04" db="EMBL/GenBank/DDBJ databases">
        <authorList>
            <person name="Wu Y.S."/>
            <person name="Zhang L."/>
        </authorList>
    </citation>
    <scope>NUCLEOTIDE SEQUENCE [LARGE SCALE GENOMIC DNA]</scope>
    <source>
        <strain evidence="2 3">KG-01</strain>
    </source>
</reference>
<dbReference type="Pfam" id="PF04240">
    <property type="entry name" value="Caroten_synth"/>
    <property type="match status" value="1"/>
</dbReference>
<feature type="transmembrane region" description="Helical" evidence="1">
    <location>
        <begin position="192"/>
        <end position="212"/>
    </location>
</feature>
<sequence>MLVYRLYLVWFTIGCILVGFSLIPPWLEWANSVFLILAGLIAVRYAMHAFGNVKGLLMSIFIWIVTFSVEGLSAYFNVFFGNYDYTDRFPPLLFGVPIGIGFAWIVMVMAGHALTIRLKHRFSRAFFAALYVVLLDLILDPVAFVAKQYWIWEDNSAYYGIPASNFIGWFVVAFILQLLLPRTRKNEPSVNMIKQMRVVFWTIVILFLWIAILSKLYLAFFVGVIGFLLLQFIRGAANDSQKI</sequence>
<comment type="caution">
    <text evidence="2">The sequence shown here is derived from an EMBL/GenBank/DDBJ whole genome shotgun (WGS) entry which is preliminary data.</text>
</comment>
<dbReference type="InterPro" id="IPR007354">
    <property type="entry name" value="CruF-like"/>
</dbReference>
<keyword evidence="1" id="KW-0812">Transmembrane</keyword>
<keyword evidence="3" id="KW-1185">Reference proteome</keyword>
<feature type="transmembrane region" description="Helical" evidence="1">
    <location>
        <begin position="7"/>
        <end position="23"/>
    </location>
</feature>
<dbReference type="EMBL" id="JBCEWA010000002">
    <property type="protein sequence ID" value="MEL5987309.1"/>
    <property type="molecule type" value="Genomic_DNA"/>
</dbReference>
<dbReference type="RefSeq" id="WP_342302638.1">
    <property type="nucleotide sequence ID" value="NZ_JBCEWA010000002.1"/>
</dbReference>
<feature type="transmembrane region" description="Helical" evidence="1">
    <location>
        <begin position="126"/>
        <end position="146"/>
    </location>
</feature>
<evidence type="ECO:0000313" key="3">
    <source>
        <dbReference type="Proteomes" id="UP001398420"/>
    </source>
</evidence>
<protein>
    <submittedName>
        <fullName evidence="2">Carotenoid biosynthesis protein</fullName>
    </submittedName>
</protein>
<keyword evidence="1" id="KW-0472">Membrane</keyword>
<organism evidence="2 3">
    <name type="scientific">Kurthia gibsonii</name>
    <dbReference type="NCBI Taxonomy" id="33946"/>
    <lineage>
        <taxon>Bacteria</taxon>
        <taxon>Bacillati</taxon>
        <taxon>Bacillota</taxon>
        <taxon>Bacilli</taxon>
        <taxon>Bacillales</taxon>
        <taxon>Caryophanaceae</taxon>
        <taxon>Kurthia</taxon>
    </lineage>
</organism>
<gene>
    <name evidence="2" type="ORF">AAF454_02570</name>
</gene>
<dbReference type="Proteomes" id="UP001398420">
    <property type="component" value="Unassembled WGS sequence"/>
</dbReference>
<evidence type="ECO:0000313" key="2">
    <source>
        <dbReference type="EMBL" id="MEL5987309.1"/>
    </source>
</evidence>
<dbReference type="PANTHER" id="PTHR39419">
    <property type="entry name" value="SLL0814 PROTEIN"/>
    <property type="match status" value="1"/>
</dbReference>
<feature type="transmembrane region" description="Helical" evidence="1">
    <location>
        <begin position="92"/>
        <end position="114"/>
    </location>
</feature>